<name>A0AAD7P7N6_QUISA</name>
<feature type="domain" description="C2" evidence="1">
    <location>
        <begin position="1"/>
        <end position="138"/>
    </location>
</feature>
<dbReference type="InterPro" id="IPR044750">
    <property type="entry name" value="C2_SRC2/BAP"/>
</dbReference>
<dbReference type="AlphaFoldDB" id="A0AAD7P7N6"/>
<dbReference type="Proteomes" id="UP001163823">
    <property type="component" value="Chromosome 14"/>
</dbReference>
<organism evidence="2 3">
    <name type="scientific">Quillaja saponaria</name>
    <name type="common">Soap bark tree</name>
    <dbReference type="NCBI Taxonomy" id="32244"/>
    <lineage>
        <taxon>Eukaryota</taxon>
        <taxon>Viridiplantae</taxon>
        <taxon>Streptophyta</taxon>
        <taxon>Embryophyta</taxon>
        <taxon>Tracheophyta</taxon>
        <taxon>Spermatophyta</taxon>
        <taxon>Magnoliopsida</taxon>
        <taxon>eudicotyledons</taxon>
        <taxon>Gunneridae</taxon>
        <taxon>Pentapetalae</taxon>
        <taxon>rosids</taxon>
        <taxon>fabids</taxon>
        <taxon>Fabales</taxon>
        <taxon>Quillajaceae</taxon>
        <taxon>Quillaja</taxon>
    </lineage>
</organism>
<dbReference type="PANTHER" id="PTHR32246:SF66">
    <property type="entry name" value="C2 DOMAIN-CONTAINING PROTEIN"/>
    <property type="match status" value="1"/>
</dbReference>
<gene>
    <name evidence="2" type="ORF">O6P43_034208</name>
</gene>
<evidence type="ECO:0000259" key="1">
    <source>
        <dbReference type="PROSITE" id="PS50004"/>
    </source>
</evidence>
<evidence type="ECO:0000313" key="3">
    <source>
        <dbReference type="Proteomes" id="UP001163823"/>
    </source>
</evidence>
<sequence length="200" mass="22243">MFKQSDHHQPLILEITVLSAQGLKKSAFSTLFSRRIRPFITLTMLPGQPPNTYSPNNDDKQSHVYKSRVDDQGGINPTWGDKFRIPVDTAFFANRYSSVYLQLYTKRLFVGQAQIGWCLIPATDVGLLPAGSVRHLSYRLRDRDGSRGNGVINLAVKLQGFCSVVNHWIPSSASAPADACQTVIGLPVTAIQRGESDWLR</sequence>
<dbReference type="InterPro" id="IPR000008">
    <property type="entry name" value="C2_dom"/>
</dbReference>
<dbReference type="PANTHER" id="PTHR32246">
    <property type="entry name" value="INGRESSION PROTEIN FIC1"/>
    <property type="match status" value="1"/>
</dbReference>
<dbReference type="KEGG" id="qsa:O6P43_034208"/>
<dbReference type="GO" id="GO:0006952">
    <property type="term" value="P:defense response"/>
    <property type="evidence" value="ECO:0007669"/>
    <property type="project" value="InterPro"/>
</dbReference>
<dbReference type="CDD" id="cd04051">
    <property type="entry name" value="C2_SRC2_like"/>
    <property type="match status" value="1"/>
</dbReference>
<comment type="caution">
    <text evidence="2">The sequence shown here is derived from an EMBL/GenBank/DDBJ whole genome shotgun (WGS) entry which is preliminary data.</text>
</comment>
<protein>
    <submittedName>
        <fullName evidence="2">BON1-associated protein 2-like</fullName>
    </submittedName>
</protein>
<accession>A0AAD7P7N6</accession>
<evidence type="ECO:0000313" key="2">
    <source>
        <dbReference type="EMBL" id="KAJ7944879.1"/>
    </source>
</evidence>
<dbReference type="SUPFAM" id="SSF49562">
    <property type="entry name" value="C2 domain (Calcium/lipid-binding domain, CaLB)"/>
    <property type="match status" value="1"/>
</dbReference>
<keyword evidence="3" id="KW-1185">Reference proteome</keyword>
<dbReference type="Gene3D" id="2.60.40.150">
    <property type="entry name" value="C2 domain"/>
    <property type="match status" value="1"/>
</dbReference>
<dbReference type="PROSITE" id="PS50004">
    <property type="entry name" value="C2"/>
    <property type="match status" value="1"/>
</dbReference>
<dbReference type="EMBL" id="JARAOO010000014">
    <property type="protein sequence ID" value="KAJ7944879.1"/>
    <property type="molecule type" value="Genomic_DNA"/>
</dbReference>
<reference evidence="2" key="1">
    <citation type="journal article" date="2023" name="Science">
        <title>Elucidation of the pathway for biosynthesis of saponin adjuvants from the soapbark tree.</title>
        <authorList>
            <person name="Reed J."/>
            <person name="Orme A."/>
            <person name="El-Demerdash A."/>
            <person name="Owen C."/>
            <person name="Martin L.B.B."/>
            <person name="Misra R.C."/>
            <person name="Kikuchi S."/>
            <person name="Rejzek M."/>
            <person name="Martin A.C."/>
            <person name="Harkess A."/>
            <person name="Leebens-Mack J."/>
            <person name="Louveau T."/>
            <person name="Stephenson M.J."/>
            <person name="Osbourn A."/>
        </authorList>
    </citation>
    <scope>NUCLEOTIDE SEQUENCE</scope>
    <source>
        <strain evidence="2">S10</strain>
    </source>
</reference>
<proteinExistence type="predicted"/>
<dbReference type="Pfam" id="PF00168">
    <property type="entry name" value="C2"/>
    <property type="match status" value="1"/>
</dbReference>
<dbReference type="SMART" id="SM00239">
    <property type="entry name" value="C2"/>
    <property type="match status" value="1"/>
</dbReference>
<dbReference type="InterPro" id="IPR035892">
    <property type="entry name" value="C2_domain_sf"/>
</dbReference>